<dbReference type="Proteomes" id="UP001055879">
    <property type="component" value="Linkage Group LG06"/>
</dbReference>
<keyword evidence="2" id="KW-1185">Reference proteome</keyword>
<name>A0ACB9BC94_ARCLA</name>
<sequence>MYLDQLMDAIMAASLAPSSVLSIVVKSSPPIGTLRISWIVISFKTMDPPSSRSCILSVSKLFTTKNPSFDADVRCSIIGEVLVRIPSTFLGGFTTFSAFLGFTGGIQQVTYLKYFALLPFPVLLVHAEGCRCFDILGETRTPLPSRVFASVSCRKEG</sequence>
<evidence type="ECO:0000313" key="1">
    <source>
        <dbReference type="EMBL" id="KAI3719193.1"/>
    </source>
</evidence>
<organism evidence="1 2">
    <name type="scientific">Arctium lappa</name>
    <name type="common">Greater burdock</name>
    <name type="synonym">Lappa major</name>
    <dbReference type="NCBI Taxonomy" id="4217"/>
    <lineage>
        <taxon>Eukaryota</taxon>
        <taxon>Viridiplantae</taxon>
        <taxon>Streptophyta</taxon>
        <taxon>Embryophyta</taxon>
        <taxon>Tracheophyta</taxon>
        <taxon>Spermatophyta</taxon>
        <taxon>Magnoliopsida</taxon>
        <taxon>eudicotyledons</taxon>
        <taxon>Gunneridae</taxon>
        <taxon>Pentapetalae</taxon>
        <taxon>asterids</taxon>
        <taxon>campanulids</taxon>
        <taxon>Asterales</taxon>
        <taxon>Asteraceae</taxon>
        <taxon>Carduoideae</taxon>
        <taxon>Cardueae</taxon>
        <taxon>Arctiinae</taxon>
        <taxon>Arctium</taxon>
    </lineage>
</organism>
<reference evidence="1 2" key="2">
    <citation type="journal article" date="2022" name="Mol. Ecol. Resour.">
        <title>The genomes of chicory, endive, great burdock and yacon provide insights into Asteraceae paleo-polyploidization history and plant inulin production.</title>
        <authorList>
            <person name="Fan W."/>
            <person name="Wang S."/>
            <person name="Wang H."/>
            <person name="Wang A."/>
            <person name="Jiang F."/>
            <person name="Liu H."/>
            <person name="Zhao H."/>
            <person name="Xu D."/>
            <person name="Zhang Y."/>
        </authorList>
    </citation>
    <scope>NUCLEOTIDE SEQUENCE [LARGE SCALE GENOMIC DNA]</scope>
    <source>
        <strain evidence="2">cv. Niubang</strain>
    </source>
</reference>
<evidence type="ECO:0000313" key="2">
    <source>
        <dbReference type="Proteomes" id="UP001055879"/>
    </source>
</evidence>
<proteinExistence type="predicted"/>
<reference evidence="2" key="1">
    <citation type="journal article" date="2022" name="Mol. Ecol. Resour.">
        <title>The genomes of chicory, endive, great burdock and yacon provide insights into Asteraceae palaeo-polyploidization history and plant inulin production.</title>
        <authorList>
            <person name="Fan W."/>
            <person name="Wang S."/>
            <person name="Wang H."/>
            <person name="Wang A."/>
            <person name="Jiang F."/>
            <person name="Liu H."/>
            <person name="Zhao H."/>
            <person name="Xu D."/>
            <person name="Zhang Y."/>
        </authorList>
    </citation>
    <scope>NUCLEOTIDE SEQUENCE [LARGE SCALE GENOMIC DNA]</scope>
    <source>
        <strain evidence="2">cv. Niubang</strain>
    </source>
</reference>
<protein>
    <submittedName>
        <fullName evidence="1">Uncharacterized protein</fullName>
    </submittedName>
</protein>
<dbReference type="EMBL" id="CM042052">
    <property type="protein sequence ID" value="KAI3719193.1"/>
    <property type="molecule type" value="Genomic_DNA"/>
</dbReference>
<comment type="caution">
    <text evidence="1">The sequence shown here is derived from an EMBL/GenBank/DDBJ whole genome shotgun (WGS) entry which is preliminary data.</text>
</comment>
<gene>
    <name evidence="1" type="ORF">L6452_20087</name>
</gene>
<accession>A0ACB9BC94</accession>